<keyword evidence="4" id="KW-0347">Helicase</keyword>
<reference evidence="8" key="1">
    <citation type="submission" date="2022-06" db="EMBL/GenBank/DDBJ databases">
        <title>Genome Sequence of Candolleomyces eurysporus.</title>
        <authorList>
            <person name="Buettner E."/>
        </authorList>
    </citation>
    <scope>NUCLEOTIDE SEQUENCE</scope>
    <source>
        <strain evidence="8">VTCC 930004</strain>
    </source>
</reference>
<dbReference type="InterPro" id="IPR011545">
    <property type="entry name" value="DEAD/DEAH_box_helicase_dom"/>
</dbReference>
<dbReference type="CDD" id="cd17956">
    <property type="entry name" value="DEADc_DDX51"/>
    <property type="match status" value="1"/>
</dbReference>
<keyword evidence="2 4" id="KW-0378">Hydrolase</keyword>
<dbReference type="InterPro" id="IPR027417">
    <property type="entry name" value="P-loop_NTPase"/>
</dbReference>
<gene>
    <name evidence="8" type="ORF">H1R20_g10273</name>
</gene>
<accession>A0A9W8MEG2</accession>
<evidence type="ECO:0000256" key="5">
    <source>
        <dbReference type="RuleBase" id="RU365068"/>
    </source>
</evidence>
<dbReference type="Pfam" id="PF00270">
    <property type="entry name" value="DEAD"/>
    <property type="match status" value="1"/>
</dbReference>
<organism evidence="8 9">
    <name type="scientific">Candolleomyces eurysporus</name>
    <dbReference type="NCBI Taxonomy" id="2828524"/>
    <lineage>
        <taxon>Eukaryota</taxon>
        <taxon>Fungi</taxon>
        <taxon>Dikarya</taxon>
        <taxon>Basidiomycota</taxon>
        <taxon>Agaricomycotina</taxon>
        <taxon>Agaricomycetes</taxon>
        <taxon>Agaricomycetidae</taxon>
        <taxon>Agaricales</taxon>
        <taxon>Agaricineae</taxon>
        <taxon>Psathyrellaceae</taxon>
        <taxon>Candolleomyces</taxon>
    </lineage>
</organism>
<dbReference type="GO" id="GO:0016787">
    <property type="term" value="F:hydrolase activity"/>
    <property type="evidence" value="ECO:0007669"/>
    <property type="project" value="UniProtKB-KW"/>
</dbReference>
<feature type="region of interest" description="Disordered" evidence="6">
    <location>
        <begin position="1"/>
        <end position="176"/>
    </location>
</feature>
<evidence type="ECO:0000256" key="2">
    <source>
        <dbReference type="ARBA" id="ARBA00022801"/>
    </source>
</evidence>
<evidence type="ECO:0000256" key="1">
    <source>
        <dbReference type="ARBA" id="ARBA00022741"/>
    </source>
</evidence>
<feature type="compositionally biased region" description="Acidic residues" evidence="6">
    <location>
        <begin position="111"/>
        <end position="143"/>
    </location>
</feature>
<sequence length="636" mass="71073">MATTDVAAPKKTKAKARYLKKKKEKRKQRAKVAKIESEKKAKQAQRVEHANEESSSDDEKDEEEEMNVDEEPQIPVVVEKTEKKEKREKREKREKKRQKLDSSIGKRDVLEPESEPAEVGVDDDEEKEQDGGEDIEIDADEEPPTQVPAQDIEPELPLGVLPSFPLPSHPDAPSKSTLALQGLDKHITEAEIVHPSTVLPIPGEGAEDGGTRLSEKTRRRLKDLGITELFAVQTALIPYLIPQSKIERNLYRPFDPPCDVCVSAPTGSGKTLAYVLPILELLQTRVVTRLRALVVLPTRDLVAQVRETFEVLNKGRGLKIGSVSGQQSFAHEQSQLVHDRHSNLLGGSSKVDILICTPGRLMDHLLGTPNFSLQHLRFLVVDEADRLLAQSFQDWLSQVLSAIRTPKKPDWDHDDTLTATTDLSEDISHPYPDGLAPNNLQSLSLPSIPTFLHEEPESSCQKLLFSATLTRDPGKIAMLELRNPKYVIVQGHDEGEESTKESGVLKVMMEKFAMPETLKEHMIVTDSMKKPLIMFHLVHSHNVTNALVFTKSAESTTRLLHLFEFFEEARTAATGNSSTTTPIIAKAFSSDLGFQERKAILEDFKAQKINMYGAIYIHYGLHLTSPSPCFIMHSTD</sequence>
<dbReference type="SMART" id="SM00487">
    <property type="entry name" value="DEXDc"/>
    <property type="match status" value="1"/>
</dbReference>
<evidence type="ECO:0000256" key="6">
    <source>
        <dbReference type="SAM" id="MobiDB-lite"/>
    </source>
</evidence>
<comment type="catalytic activity">
    <reaction evidence="5">
        <text>ATP + H2O = ADP + phosphate + H(+)</text>
        <dbReference type="Rhea" id="RHEA:13065"/>
        <dbReference type="ChEBI" id="CHEBI:15377"/>
        <dbReference type="ChEBI" id="CHEBI:15378"/>
        <dbReference type="ChEBI" id="CHEBI:30616"/>
        <dbReference type="ChEBI" id="CHEBI:43474"/>
        <dbReference type="ChEBI" id="CHEBI:456216"/>
        <dbReference type="EC" id="3.6.4.13"/>
    </reaction>
</comment>
<comment type="caution">
    <text evidence="8">The sequence shown here is derived from an EMBL/GenBank/DDBJ whole genome shotgun (WGS) entry which is preliminary data.</text>
</comment>
<feature type="non-terminal residue" evidence="8">
    <location>
        <position position="1"/>
    </location>
</feature>
<dbReference type="GO" id="GO:0005524">
    <property type="term" value="F:ATP binding"/>
    <property type="evidence" value="ECO:0007669"/>
    <property type="project" value="UniProtKB-UniRule"/>
</dbReference>
<dbReference type="PROSITE" id="PS00039">
    <property type="entry name" value="DEAD_ATP_HELICASE"/>
    <property type="match status" value="1"/>
</dbReference>
<dbReference type="GO" id="GO:0003724">
    <property type="term" value="F:RNA helicase activity"/>
    <property type="evidence" value="ECO:0007669"/>
    <property type="project" value="UniProtKB-EC"/>
</dbReference>
<dbReference type="SUPFAM" id="SSF52540">
    <property type="entry name" value="P-loop containing nucleoside triphosphate hydrolases"/>
    <property type="match status" value="2"/>
</dbReference>
<keyword evidence="1 4" id="KW-0547">Nucleotide-binding</keyword>
<dbReference type="Gene3D" id="3.40.50.300">
    <property type="entry name" value="P-loop containing nucleotide triphosphate hydrolases"/>
    <property type="match status" value="2"/>
</dbReference>
<comment type="similarity">
    <text evidence="4">Belongs to the DEAD box helicase family.</text>
</comment>
<dbReference type="EC" id="3.6.4.13" evidence="5"/>
<comment type="function">
    <text evidence="5">RNA helicase.</text>
</comment>
<evidence type="ECO:0000259" key="7">
    <source>
        <dbReference type="PROSITE" id="PS51192"/>
    </source>
</evidence>
<dbReference type="PROSITE" id="PS51192">
    <property type="entry name" value="HELICASE_ATP_BIND_1"/>
    <property type="match status" value="1"/>
</dbReference>
<dbReference type="InterPro" id="IPR014001">
    <property type="entry name" value="Helicase_ATP-bd"/>
</dbReference>
<keyword evidence="3 4" id="KW-0067">ATP-binding</keyword>
<feature type="compositionally biased region" description="Basic residues" evidence="6">
    <location>
        <begin position="86"/>
        <end position="98"/>
    </location>
</feature>
<evidence type="ECO:0000313" key="8">
    <source>
        <dbReference type="EMBL" id="KAJ2926827.1"/>
    </source>
</evidence>
<dbReference type="InterPro" id="IPR000629">
    <property type="entry name" value="RNA-helicase_DEAD-box_CS"/>
</dbReference>
<feature type="compositionally biased region" description="Acidic residues" evidence="6">
    <location>
        <begin position="54"/>
        <end position="72"/>
    </location>
</feature>
<feature type="domain" description="Helicase ATP-binding" evidence="7">
    <location>
        <begin position="251"/>
        <end position="487"/>
    </location>
</feature>
<keyword evidence="9" id="KW-1185">Reference proteome</keyword>
<dbReference type="GO" id="GO:0003723">
    <property type="term" value="F:RNA binding"/>
    <property type="evidence" value="ECO:0007669"/>
    <property type="project" value="UniProtKB-UniRule"/>
</dbReference>
<dbReference type="Proteomes" id="UP001140091">
    <property type="component" value="Unassembled WGS sequence"/>
</dbReference>
<dbReference type="EMBL" id="JANBPK010001045">
    <property type="protein sequence ID" value="KAJ2926827.1"/>
    <property type="molecule type" value="Genomic_DNA"/>
</dbReference>
<feature type="compositionally biased region" description="Basic residues" evidence="6">
    <location>
        <begin position="10"/>
        <end position="32"/>
    </location>
</feature>
<evidence type="ECO:0000256" key="4">
    <source>
        <dbReference type="RuleBase" id="RU000492"/>
    </source>
</evidence>
<evidence type="ECO:0000256" key="3">
    <source>
        <dbReference type="ARBA" id="ARBA00022840"/>
    </source>
</evidence>
<name>A0A9W8MEG2_9AGAR</name>
<dbReference type="PANTHER" id="PTHR24031">
    <property type="entry name" value="RNA HELICASE"/>
    <property type="match status" value="1"/>
</dbReference>
<protein>
    <recommendedName>
        <fullName evidence="5">ATP-dependent RNA helicase</fullName>
        <ecNumber evidence="5">3.6.4.13</ecNumber>
    </recommendedName>
</protein>
<proteinExistence type="inferred from homology"/>
<keyword evidence="5" id="KW-0694">RNA-binding</keyword>
<evidence type="ECO:0000313" key="9">
    <source>
        <dbReference type="Proteomes" id="UP001140091"/>
    </source>
</evidence>
<dbReference type="AlphaFoldDB" id="A0A9W8MEG2"/>
<comment type="domain">
    <text evidence="5">The Q motif is unique to and characteristic of the DEAD box family of RNA helicases and controls ATP binding and hydrolysis.</text>
</comment>
<dbReference type="OrthoDB" id="3370at2759"/>
<feature type="compositionally biased region" description="Basic and acidic residues" evidence="6">
    <location>
        <begin position="33"/>
        <end position="52"/>
    </location>
</feature>